<dbReference type="InterPro" id="IPR018376">
    <property type="entry name" value="Enoyl-CoA_hyd/isom_CS"/>
</dbReference>
<comment type="similarity">
    <text evidence="1">Belongs to the enoyl-CoA hydratase/isomerase family.</text>
</comment>
<name>A0A6J7IT28_9ZZZZ</name>
<dbReference type="GO" id="GO:0016829">
    <property type="term" value="F:lyase activity"/>
    <property type="evidence" value="ECO:0007669"/>
    <property type="project" value="UniProtKB-KW"/>
</dbReference>
<reference evidence="3" key="1">
    <citation type="submission" date="2020-05" db="EMBL/GenBank/DDBJ databases">
        <authorList>
            <person name="Chiriac C."/>
            <person name="Salcher M."/>
            <person name="Ghai R."/>
            <person name="Kavagutti S V."/>
        </authorList>
    </citation>
    <scope>NUCLEOTIDE SEQUENCE</scope>
</reference>
<dbReference type="CDD" id="cd06558">
    <property type="entry name" value="crotonase-like"/>
    <property type="match status" value="1"/>
</dbReference>
<dbReference type="FunFam" id="3.90.226.10:FF:000009">
    <property type="entry name" value="Carnitinyl-CoA dehydratase"/>
    <property type="match status" value="1"/>
</dbReference>
<dbReference type="PROSITE" id="PS00166">
    <property type="entry name" value="ENOYL_COA_HYDRATASE"/>
    <property type="match status" value="1"/>
</dbReference>
<dbReference type="PANTHER" id="PTHR11941">
    <property type="entry name" value="ENOYL-COA HYDRATASE-RELATED"/>
    <property type="match status" value="1"/>
</dbReference>
<protein>
    <submittedName>
        <fullName evidence="3">Unannotated protein</fullName>
    </submittedName>
</protein>
<sequence length="260" mass="27577">MSTSKEMGTGIGRELTAVRFVLGDDGVAHVTLNRPESANSRNQQMRDELGFVYDFVAAAPNVAVLVLTGAGDRFFCAGMDLKETIEGETSEQRRDRLRSSRDIDALATLPVPTIAAINGYALGGGLEMALACDLRIVADDAQMGLPELRHGLVPGGGGTQRLPRLIGSARTLEMLYLSLHVDGPRAVELGIANRSVPRAELAGATQEIATLIAAQPREATRAAKALVLASAQTSLAEGLALELEVLLELLEARSSTDRPH</sequence>
<gene>
    <name evidence="3" type="ORF">UFOPK3752_00618</name>
</gene>
<keyword evidence="2" id="KW-0456">Lyase</keyword>
<dbReference type="GO" id="GO:0006635">
    <property type="term" value="P:fatty acid beta-oxidation"/>
    <property type="evidence" value="ECO:0007669"/>
    <property type="project" value="TreeGrafter"/>
</dbReference>
<evidence type="ECO:0000313" key="3">
    <source>
        <dbReference type="EMBL" id="CAB4934059.1"/>
    </source>
</evidence>
<dbReference type="Pfam" id="PF00378">
    <property type="entry name" value="ECH_1"/>
    <property type="match status" value="1"/>
</dbReference>
<dbReference type="PANTHER" id="PTHR11941:SF54">
    <property type="entry name" value="ENOYL-COA HYDRATASE, MITOCHONDRIAL"/>
    <property type="match status" value="1"/>
</dbReference>
<organism evidence="3">
    <name type="scientific">freshwater metagenome</name>
    <dbReference type="NCBI Taxonomy" id="449393"/>
    <lineage>
        <taxon>unclassified sequences</taxon>
        <taxon>metagenomes</taxon>
        <taxon>ecological metagenomes</taxon>
    </lineage>
</organism>
<dbReference type="InterPro" id="IPR029045">
    <property type="entry name" value="ClpP/crotonase-like_dom_sf"/>
</dbReference>
<evidence type="ECO:0000256" key="1">
    <source>
        <dbReference type="ARBA" id="ARBA00005254"/>
    </source>
</evidence>
<dbReference type="Gene3D" id="3.90.226.10">
    <property type="entry name" value="2-enoyl-CoA Hydratase, Chain A, domain 1"/>
    <property type="match status" value="1"/>
</dbReference>
<dbReference type="AlphaFoldDB" id="A0A6J7IT28"/>
<accession>A0A6J7IT28</accession>
<evidence type="ECO:0000256" key="2">
    <source>
        <dbReference type="ARBA" id="ARBA00023239"/>
    </source>
</evidence>
<proteinExistence type="inferred from homology"/>
<dbReference type="EMBL" id="CAFBND010000017">
    <property type="protein sequence ID" value="CAB4934059.1"/>
    <property type="molecule type" value="Genomic_DNA"/>
</dbReference>
<dbReference type="SUPFAM" id="SSF52096">
    <property type="entry name" value="ClpP/crotonase"/>
    <property type="match status" value="1"/>
</dbReference>
<dbReference type="InterPro" id="IPR001753">
    <property type="entry name" value="Enoyl-CoA_hydra/iso"/>
</dbReference>